<dbReference type="SUPFAM" id="SSF52283">
    <property type="entry name" value="Formate/glycerate dehydrogenase catalytic domain-like"/>
    <property type="match status" value="1"/>
</dbReference>
<comment type="similarity">
    <text evidence="1">Belongs to the D-isomer specific 2-hydroxyacid dehydrogenase family.</text>
</comment>
<dbReference type="PANTHER" id="PTHR42789">
    <property type="entry name" value="D-ISOMER SPECIFIC 2-HYDROXYACID DEHYDROGENASE FAMILY PROTEIN (AFU_ORTHOLOGUE AFUA_6G10090)"/>
    <property type="match status" value="1"/>
</dbReference>
<evidence type="ECO:0000256" key="3">
    <source>
        <dbReference type="ARBA" id="ARBA00023027"/>
    </source>
</evidence>
<dbReference type="Pfam" id="PF00389">
    <property type="entry name" value="2-Hacid_dh"/>
    <property type="match status" value="1"/>
</dbReference>
<organism evidence="5">
    <name type="scientific">marine metagenome</name>
    <dbReference type="NCBI Taxonomy" id="408172"/>
    <lineage>
        <taxon>unclassified sequences</taxon>
        <taxon>metagenomes</taxon>
        <taxon>ecological metagenomes</taxon>
    </lineage>
</organism>
<keyword evidence="2" id="KW-0560">Oxidoreductase</keyword>
<keyword evidence="3" id="KW-0520">NAD</keyword>
<evidence type="ECO:0000313" key="5">
    <source>
        <dbReference type="EMBL" id="SUZ58217.1"/>
    </source>
</evidence>
<gene>
    <name evidence="5" type="ORF">METZ01_LOCUS11071</name>
</gene>
<feature type="domain" description="D-isomer specific 2-hydroxyacid dehydrogenase catalytic" evidence="4">
    <location>
        <begin position="5"/>
        <end position="112"/>
    </location>
</feature>
<reference evidence="5" key="1">
    <citation type="submission" date="2018-05" db="EMBL/GenBank/DDBJ databases">
        <authorList>
            <person name="Lanie J.A."/>
            <person name="Ng W.-L."/>
            <person name="Kazmierczak K.M."/>
            <person name="Andrzejewski T.M."/>
            <person name="Davidsen T.M."/>
            <person name="Wayne K.J."/>
            <person name="Tettelin H."/>
            <person name="Glass J.I."/>
            <person name="Rusch D."/>
            <person name="Podicherti R."/>
            <person name="Tsui H.-C.T."/>
            <person name="Winkler M.E."/>
        </authorList>
    </citation>
    <scope>NUCLEOTIDE SEQUENCE</scope>
</reference>
<evidence type="ECO:0000256" key="1">
    <source>
        <dbReference type="ARBA" id="ARBA00005854"/>
    </source>
</evidence>
<dbReference type="GO" id="GO:0051287">
    <property type="term" value="F:NAD binding"/>
    <property type="evidence" value="ECO:0007669"/>
    <property type="project" value="InterPro"/>
</dbReference>
<accession>A0A381NUR6</accession>
<dbReference type="InterPro" id="IPR006139">
    <property type="entry name" value="D-isomer_2_OHA_DH_cat_dom"/>
</dbReference>
<sequence>MLHREGWQVEVFTGSSQDELVNSLRDAEGLIIRSATQVDATLLSSVPHLKVVARAGTGVDNIDLMTASKLGILVLNSPGANSISVAEHTCALILTLGRSIARADADMKKGEWTKQELLGTELWRKTLGLVGLGRIGQEVASRAQA</sequence>
<evidence type="ECO:0000256" key="2">
    <source>
        <dbReference type="ARBA" id="ARBA00023002"/>
    </source>
</evidence>
<dbReference type="GO" id="GO:0016616">
    <property type="term" value="F:oxidoreductase activity, acting on the CH-OH group of donors, NAD or NADP as acceptor"/>
    <property type="evidence" value="ECO:0007669"/>
    <property type="project" value="InterPro"/>
</dbReference>
<evidence type="ECO:0000259" key="4">
    <source>
        <dbReference type="Pfam" id="PF00389"/>
    </source>
</evidence>
<feature type="non-terminal residue" evidence="5">
    <location>
        <position position="145"/>
    </location>
</feature>
<protein>
    <recommendedName>
        <fullName evidence="4">D-isomer specific 2-hydroxyacid dehydrogenase catalytic domain-containing protein</fullName>
    </recommendedName>
</protein>
<dbReference type="InterPro" id="IPR050857">
    <property type="entry name" value="D-2-hydroxyacid_DH"/>
</dbReference>
<dbReference type="EMBL" id="UINC01000604">
    <property type="protein sequence ID" value="SUZ58217.1"/>
    <property type="molecule type" value="Genomic_DNA"/>
</dbReference>
<name>A0A381NUR6_9ZZZZ</name>
<dbReference type="Gene3D" id="3.40.50.720">
    <property type="entry name" value="NAD(P)-binding Rossmann-like Domain"/>
    <property type="match status" value="2"/>
</dbReference>
<dbReference type="PANTHER" id="PTHR42789:SF1">
    <property type="entry name" value="D-ISOMER SPECIFIC 2-HYDROXYACID DEHYDROGENASE FAMILY PROTEIN (AFU_ORTHOLOGUE AFUA_6G10090)"/>
    <property type="match status" value="1"/>
</dbReference>
<proteinExistence type="inferred from homology"/>
<dbReference type="AlphaFoldDB" id="A0A381NUR6"/>